<feature type="domain" description="C3H1-type" evidence="13">
    <location>
        <begin position="175"/>
        <end position="197"/>
    </location>
</feature>
<dbReference type="Gene3D" id="1.10.10.10">
    <property type="entry name" value="Winged helix-like DNA-binding domain superfamily/Winged helix DNA-binding domain"/>
    <property type="match status" value="1"/>
</dbReference>
<comment type="caution">
    <text evidence="16">The sequence shown here is derived from an EMBL/GenBank/DDBJ whole genome shotgun (WGS) entry which is preliminary data.</text>
</comment>
<dbReference type="PROSITE" id="PS50103">
    <property type="entry name" value="ZF_C3H1"/>
    <property type="match status" value="2"/>
</dbReference>
<dbReference type="GO" id="GO:0005634">
    <property type="term" value="C:nucleus"/>
    <property type="evidence" value="ECO:0007669"/>
    <property type="project" value="UniProtKB-SubCell"/>
</dbReference>
<comment type="similarity">
    <text evidence="10">Belongs to the ARTD/PARP family.</text>
</comment>
<keyword evidence="6" id="KW-0677">Repeat</keyword>
<evidence type="ECO:0000256" key="2">
    <source>
        <dbReference type="ARBA" id="ARBA00004496"/>
    </source>
</evidence>
<dbReference type="Pfam" id="PF00642">
    <property type="entry name" value="zf-CCCH"/>
    <property type="match status" value="1"/>
</dbReference>
<dbReference type="InterPro" id="IPR012317">
    <property type="entry name" value="Poly(ADP-ribose)pol_cat_dom"/>
</dbReference>
<dbReference type="PANTHER" id="PTHR45740">
    <property type="entry name" value="POLY [ADP-RIBOSE] POLYMERASE"/>
    <property type="match status" value="1"/>
</dbReference>
<dbReference type="SUPFAM" id="SSF56399">
    <property type="entry name" value="ADP-ribosylation"/>
    <property type="match status" value="1"/>
</dbReference>
<dbReference type="Proteomes" id="UP000812440">
    <property type="component" value="Chromosome 3"/>
</dbReference>
<dbReference type="OrthoDB" id="6133115at2759"/>
<evidence type="ECO:0000259" key="15">
    <source>
        <dbReference type="PROSITE" id="PS51059"/>
    </source>
</evidence>
<dbReference type="PROSITE" id="PS51059">
    <property type="entry name" value="PARP_CATALYTIC"/>
    <property type="match status" value="1"/>
</dbReference>
<evidence type="ECO:0000256" key="3">
    <source>
        <dbReference type="ARBA" id="ARBA00022490"/>
    </source>
</evidence>
<dbReference type="Pfam" id="PF23466">
    <property type="entry name" value="WWE_4"/>
    <property type="match status" value="1"/>
</dbReference>
<proteinExistence type="inferred from homology"/>
<feature type="domain" description="PARP catalytic" evidence="15">
    <location>
        <begin position="457"/>
        <end position="669"/>
    </location>
</feature>
<evidence type="ECO:0000259" key="14">
    <source>
        <dbReference type="PROSITE" id="PS50918"/>
    </source>
</evidence>
<evidence type="ECO:0000256" key="1">
    <source>
        <dbReference type="ARBA" id="ARBA00004123"/>
    </source>
</evidence>
<evidence type="ECO:0000259" key="13">
    <source>
        <dbReference type="PROSITE" id="PS50103"/>
    </source>
</evidence>
<dbReference type="EMBL" id="JAACNH010000006">
    <property type="protein sequence ID" value="KAG8438726.1"/>
    <property type="molecule type" value="Genomic_DNA"/>
</dbReference>
<organism evidence="16 17">
    <name type="scientific">Hymenochirus boettgeri</name>
    <name type="common">Congo dwarf clawed frog</name>
    <dbReference type="NCBI Taxonomy" id="247094"/>
    <lineage>
        <taxon>Eukaryota</taxon>
        <taxon>Metazoa</taxon>
        <taxon>Chordata</taxon>
        <taxon>Craniata</taxon>
        <taxon>Vertebrata</taxon>
        <taxon>Euteleostomi</taxon>
        <taxon>Amphibia</taxon>
        <taxon>Batrachia</taxon>
        <taxon>Anura</taxon>
        <taxon>Pipoidea</taxon>
        <taxon>Pipidae</taxon>
        <taxon>Pipinae</taxon>
        <taxon>Hymenochirus</taxon>
    </lineage>
</organism>
<accession>A0A8T2J8G9</accession>
<keyword evidence="5 11" id="KW-0479">Metal-binding</keyword>
<dbReference type="InterPro" id="IPR037197">
    <property type="entry name" value="WWE_dom_sf"/>
</dbReference>
<keyword evidence="4" id="KW-0597">Phosphoprotein</keyword>
<keyword evidence="3" id="KW-0963">Cytoplasm</keyword>
<keyword evidence="7 11" id="KW-0863">Zinc-finger</keyword>
<dbReference type="CDD" id="cd01439">
    <property type="entry name" value="TCCD_inducible_PARP_like"/>
    <property type="match status" value="1"/>
</dbReference>
<feature type="zinc finger region" description="C3H1-type" evidence="11">
    <location>
        <begin position="175"/>
        <end position="197"/>
    </location>
</feature>
<sequence length="669" mass="77128">MGSNLTAMDFTQGLSDRLLLQLCSAGGSMELEQLRQTLGLSSQQLDRLLEVEEGRSLVVRVREGGQKLVVYRNAVRVCVQKPKCTGDCGKLHLCRYYILGNCSRSPCKFNHIVKTPHNLLVLQEHHLESVGIGELRQLLLQNDPSFLPDVCLHYNRGDGPYGSCTYKSNCNKLHVCQHYLQGDCKFGGNCKRSHNLNDGETLKKLTKWGISSSLLPTLLGTYINASSLQNSVPPPPKYDAKSPEKKAVTPGPSKAETQQHIEEICLYFIRNTCSFKDKCVREHFHLPYRWQFCVSGIWKDMENMEDIEKSYSDPNSRIVPVHLNFDKMTFKHCKVKRLSTPSSVSKPPHYILTTDWRWYWLDEFNKWIEYGAENDLHPSSTMNSSDLERVYVAEDTADVKFQAGKQEYLLSFKEMDQKNLRYNTRRKVCRRPVFVSAEDVIKKRSSKPEATKESKSIPPYWDKGQIPSVGYKLVPLPQSSEEYSKIEVMFCRTLKNMQIHSIHRIQNPALWEVYQWQKDQMKKANGGKEPDERQLFHGTSDKLTDAICQQNFDWRICGSHGTLYGKGSYFARDSSYSHNYSKHHASQTLIMFVARVLVGDFVCGKSTYLRPPSKSLQQFSHFYDSCVDNEGNPAIFVVFEKLQIYPEYIIKYSENNQDTLLHVRRRRRI</sequence>
<dbReference type="GO" id="GO:0005737">
    <property type="term" value="C:cytoplasm"/>
    <property type="evidence" value="ECO:0007669"/>
    <property type="project" value="UniProtKB-SubCell"/>
</dbReference>
<dbReference type="SUPFAM" id="SSF117839">
    <property type="entry name" value="WWE domain"/>
    <property type="match status" value="1"/>
</dbReference>
<feature type="region of interest" description="Disordered" evidence="12">
    <location>
        <begin position="232"/>
        <end position="253"/>
    </location>
</feature>
<evidence type="ECO:0000313" key="17">
    <source>
        <dbReference type="Proteomes" id="UP000812440"/>
    </source>
</evidence>
<feature type="compositionally biased region" description="Basic and acidic residues" evidence="12">
    <location>
        <begin position="238"/>
        <end position="247"/>
    </location>
</feature>
<feature type="domain" description="WWE" evidence="14">
    <location>
        <begin position="343"/>
        <end position="430"/>
    </location>
</feature>
<keyword evidence="8 11" id="KW-0862">Zinc</keyword>
<dbReference type="InterPro" id="IPR004170">
    <property type="entry name" value="WWE_dom"/>
</dbReference>
<feature type="zinc finger region" description="C3H1-type" evidence="11">
    <location>
        <begin position="93"/>
        <end position="114"/>
    </location>
</feature>
<protein>
    <submittedName>
        <fullName evidence="16">Uncharacterized protein</fullName>
    </submittedName>
</protein>
<dbReference type="PROSITE" id="PS50918">
    <property type="entry name" value="WWE"/>
    <property type="match status" value="1"/>
</dbReference>
<evidence type="ECO:0000256" key="5">
    <source>
        <dbReference type="ARBA" id="ARBA00022723"/>
    </source>
</evidence>
<evidence type="ECO:0000256" key="7">
    <source>
        <dbReference type="ARBA" id="ARBA00022771"/>
    </source>
</evidence>
<dbReference type="SMART" id="SM00356">
    <property type="entry name" value="ZnF_C3H1"/>
    <property type="match status" value="3"/>
</dbReference>
<dbReference type="Pfam" id="PF25261">
    <property type="entry name" value="zf-CCCH_PARP12"/>
    <property type="match status" value="1"/>
</dbReference>
<evidence type="ECO:0000256" key="10">
    <source>
        <dbReference type="ARBA" id="ARBA00024347"/>
    </source>
</evidence>
<dbReference type="GO" id="GO:0003950">
    <property type="term" value="F:NAD+ poly-ADP-ribosyltransferase activity"/>
    <property type="evidence" value="ECO:0007669"/>
    <property type="project" value="InterPro"/>
</dbReference>
<feature type="domain" description="C3H1-type" evidence="13">
    <location>
        <begin position="93"/>
        <end position="114"/>
    </location>
</feature>
<dbReference type="Pfam" id="PF02825">
    <property type="entry name" value="WWE"/>
    <property type="match status" value="1"/>
</dbReference>
<dbReference type="AlphaFoldDB" id="A0A8T2J8G9"/>
<evidence type="ECO:0000256" key="4">
    <source>
        <dbReference type="ARBA" id="ARBA00022553"/>
    </source>
</evidence>
<keyword evidence="17" id="KW-1185">Reference proteome</keyword>
<dbReference type="InterPro" id="IPR051712">
    <property type="entry name" value="ARTD-AVP"/>
</dbReference>
<evidence type="ECO:0000313" key="16">
    <source>
        <dbReference type="EMBL" id="KAG8438726.1"/>
    </source>
</evidence>
<reference evidence="16" key="1">
    <citation type="thesis" date="2020" institute="ProQuest LLC" country="789 East Eisenhower Parkway, Ann Arbor, MI, USA">
        <title>Comparative Genomics and Chromosome Evolution.</title>
        <authorList>
            <person name="Mudd A.B."/>
        </authorList>
    </citation>
    <scope>NUCLEOTIDE SEQUENCE</scope>
    <source>
        <strain evidence="16">Female2</strain>
        <tissue evidence="16">Blood</tissue>
    </source>
</reference>
<dbReference type="Gene3D" id="3.30.720.50">
    <property type="match status" value="1"/>
</dbReference>
<evidence type="ECO:0000256" key="11">
    <source>
        <dbReference type="PROSITE-ProRule" id="PRU00723"/>
    </source>
</evidence>
<name>A0A8T2J8G9_9PIPI</name>
<evidence type="ECO:0000256" key="6">
    <source>
        <dbReference type="ARBA" id="ARBA00022737"/>
    </source>
</evidence>
<dbReference type="GO" id="GO:1990404">
    <property type="term" value="F:NAD+-protein mono-ADP-ribosyltransferase activity"/>
    <property type="evidence" value="ECO:0007669"/>
    <property type="project" value="TreeGrafter"/>
</dbReference>
<evidence type="ECO:0000256" key="12">
    <source>
        <dbReference type="SAM" id="MobiDB-lite"/>
    </source>
</evidence>
<dbReference type="InterPro" id="IPR057602">
    <property type="entry name" value="Zfn-CCCH_PARP12"/>
</dbReference>
<dbReference type="GO" id="GO:0008270">
    <property type="term" value="F:zinc ion binding"/>
    <property type="evidence" value="ECO:0007669"/>
    <property type="project" value="UniProtKB-KW"/>
</dbReference>
<keyword evidence="9" id="KW-0539">Nucleus</keyword>
<dbReference type="Gene3D" id="3.90.228.10">
    <property type="match status" value="1"/>
</dbReference>
<evidence type="ECO:0000256" key="9">
    <source>
        <dbReference type="ARBA" id="ARBA00023242"/>
    </source>
</evidence>
<dbReference type="PANTHER" id="PTHR45740:SF6">
    <property type="entry name" value="PROTEIN MONO-ADP-RIBOSYLTRANSFERASE PARP12"/>
    <property type="match status" value="1"/>
</dbReference>
<gene>
    <name evidence="16" type="ORF">GDO86_005064</name>
</gene>
<comment type="subcellular location">
    <subcellularLocation>
        <location evidence="2">Cytoplasm</location>
    </subcellularLocation>
    <subcellularLocation>
        <location evidence="1">Nucleus</location>
    </subcellularLocation>
</comment>
<evidence type="ECO:0000256" key="8">
    <source>
        <dbReference type="ARBA" id="ARBA00022833"/>
    </source>
</evidence>
<dbReference type="InterPro" id="IPR036388">
    <property type="entry name" value="WH-like_DNA-bd_sf"/>
</dbReference>
<dbReference type="Gene3D" id="3.30.1370.210">
    <property type="match status" value="1"/>
</dbReference>
<dbReference type="InterPro" id="IPR000571">
    <property type="entry name" value="Znf_CCCH"/>
</dbReference>
<dbReference type="Pfam" id="PF00644">
    <property type="entry name" value="PARP"/>
    <property type="match status" value="1"/>
</dbReference>